<dbReference type="EMBL" id="RBZP01000002">
    <property type="protein sequence ID" value="RKQ35679.1"/>
    <property type="molecule type" value="Genomic_DNA"/>
</dbReference>
<dbReference type="Gene3D" id="3.30.530.20">
    <property type="match status" value="1"/>
</dbReference>
<keyword evidence="2" id="KW-1185">Reference proteome</keyword>
<proteinExistence type="predicted"/>
<gene>
    <name evidence="1" type="ORF">D8M06_05275</name>
</gene>
<dbReference type="RefSeq" id="WP_121203311.1">
    <property type="nucleotide sequence ID" value="NZ_RBZP01000002.1"/>
</dbReference>
<name>A0A495A7G9_9BACI</name>
<dbReference type="AlphaFoldDB" id="A0A495A7G9"/>
<sequence length="153" mass="17122">MAKGVHQVELETPISTIWDFVSNMNNWAPLVPGYVDHKIIDERNSIWKIHGDIGVMQKTITLKIRITEWIEPETVVFHVTSSNDTCKGNGYFKAKAVSKSKTKMTGCLNVTVKGMMGTMINPVLKTFVPKVGKDFTEKVAAKIVERDTVRATI</sequence>
<dbReference type="CDD" id="cd07812">
    <property type="entry name" value="SRPBCC"/>
    <property type="match status" value="1"/>
</dbReference>
<dbReference type="Proteomes" id="UP000269301">
    <property type="component" value="Unassembled WGS sequence"/>
</dbReference>
<organism evidence="1 2">
    <name type="scientific">Oceanobacillus halophilus</name>
    <dbReference type="NCBI Taxonomy" id="930130"/>
    <lineage>
        <taxon>Bacteria</taxon>
        <taxon>Bacillati</taxon>
        <taxon>Bacillota</taxon>
        <taxon>Bacilli</taxon>
        <taxon>Bacillales</taxon>
        <taxon>Bacillaceae</taxon>
        <taxon>Oceanobacillus</taxon>
    </lineage>
</organism>
<accession>A0A495A7G9</accession>
<dbReference type="InterPro" id="IPR023393">
    <property type="entry name" value="START-like_dom_sf"/>
</dbReference>
<evidence type="ECO:0000313" key="1">
    <source>
        <dbReference type="EMBL" id="RKQ35679.1"/>
    </source>
</evidence>
<dbReference type="SUPFAM" id="SSF55961">
    <property type="entry name" value="Bet v1-like"/>
    <property type="match status" value="1"/>
</dbReference>
<comment type="caution">
    <text evidence="1">The sequence shown here is derived from an EMBL/GenBank/DDBJ whole genome shotgun (WGS) entry which is preliminary data.</text>
</comment>
<reference evidence="1 2" key="1">
    <citation type="journal article" date="2016" name="Int. J. Syst. Evol. Microbiol.">
        <title>Oceanobacillus halophilus sp. nov., a novel moderately halophilic bacterium from a hypersaline lake.</title>
        <authorList>
            <person name="Amoozegar M.A."/>
            <person name="Bagheri M."/>
            <person name="Makhdoumi A."/>
            <person name="Nikou M.M."/>
            <person name="Fazeli S.A.S."/>
            <person name="Schumann P."/>
            <person name="Sproer C."/>
            <person name="Sanchez-Porro C."/>
            <person name="Ventosa A."/>
        </authorList>
    </citation>
    <scope>NUCLEOTIDE SEQUENCE [LARGE SCALE GENOMIC DNA]</scope>
    <source>
        <strain evidence="1 2">DSM 23996</strain>
    </source>
</reference>
<evidence type="ECO:0000313" key="2">
    <source>
        <dbReference type="Proteomes" id="UP000269301"/>
    </source>
</evidence>
<dbReference type="OrthoDB" id="2374625at2"/>
<protein>
    <submittedName>
        <fullName evidence="1">SRPBCC family protein</fullName>
    </submittedName>
</protein>